<dbReference type="PRINTS" id="PR00364">
    <property type="entry name" value="DISEASERSIST"/>
</dbReference>
<dbReference type="Gene3D" id="3.40.50.300">
    <property type="entry name" value="P-loop containing nucleotide triphosphate hydrolases"/>
    <property type="match status" value="1"/>
</dbReference>
<evidence type="ECO:0000259" key="1">
    <source>
        <dbReference type="Pfam" id="PF00931"/>
    </source>
</evidence>
<feature type="domain" description="NB-ARC" evidence="1">
    <location>
        <begin position="3"/>
        <end position="120"/>
    </location>
</feature>
<sequence length="129" mass="14906">MLQIKDRLTGEPSYKLDLVSVVGMGGSGKTTLARSIYDDAFIVYRFYTRAWVTISQKYHVCEILLGLLMSMKNLTGKQCEDSSEELAEYLYKSLKGSRYLIVLDDMWDIEVWHEINYCFQMMAMEAESS</sequence>
<dbReference type="InterPro" id="IPR002182">
    <property type="entry name" value="NB-ARC"/>
</dbReference>
<dbReference type="InterPro" id="IPR027417">
    <property type="entry name" value="P-loop_NTPase"/>
</dbReference>
<organism evidence="2">
    <name type="scientific">Sesamum latifolium</name>
    <dbReference type="NCBI Taxonomy" id="2727402"/>
    <lineage>
        <taxon>Eukaryota</taxon>
        <taxon>Viridiplantae</taxon>
        <taxon>Streptophyta</taxon>
        <taxon>Embryophyta</taxon>
        <taxon>Tracheophyta</taxon>
        <taxon>Spermatophyta</taxon>
        <taxon>Magnoliopsida</taxon>
        <taxon>eudicotyledons</taxon>
        <taxon>Gunneridae</taxon>
        <taxon>Pentapetalae</taxon>
        <taxon>asterids</taxon>
        <taxon>lamiids</taxon>
        <taxon>Lamiales</taxon>
        <taxon>Pedaliaceae</taxon>
        <taxon>Sesamum</taxon>
    </lineage>
</organism>
<gene>
    <name evidence="2" type="ORF">Slati_1121000</name>
</gene>
<dbReference type="GO" id="GO:0043531">
    <property type="term" value="F:ADP binding"/>
    <property type="evidence" value="ECO:0007669"/>
    <property type="project" value="InterPro"/>
</dbReference>
<dbReference type="PANTHER" id="PTHR19338:SF60">
    <property type="entry name" value="NB-ARC DOMAIN-CONTAINING PROTEIN"/>
    <property type="match status" value="1"/>
</dbReference>
<comment type="caution">
    <text evidence="2">The sequence shown here is derived from an EMBL/GenBank/DDBJ whole genome shotgun (WGS) entry which is preliminary data.</text>
</comment>
<reference evidence="2" key="2">
    <citation type="journal article" date="2024" name="Plant">
        <title>Genomic evolution and insights into agronomic trait innovations of Sesamum species.</title>
        <authorList>
            <person name="Miao H."/>
            <person name="Wang L."/>
            <person name="Qu L."/>
            <person name="Liu H."/>
            <person name="Sun Y."/>
            <person name="Le M."/>
            <person name="Wang Q."/>
            <person name="Wei S."/>
            <person name="Zheng Y."/>
            <person name="Lin W."/>
            <person name="Duan Y."/>
            <person name="Cao H."/>
            <person name="Xiong S."/>
            <person name="Wang X."/>
            <person name="Wei L."/>
            <person name="Li C."/>
            <person name="Ma Q."/>
            <person name="Ju M."/>
            <person name="Zhao R."/>
            <person name="Li G."/>
            <person name="Mu C."/>
            <person name="Tian Q."/>
            <person name="Mei H."/>
            <person name="Zhang T."/>
            <person name="Gao T."/>
            <person name="Zhang H."/>
        </authorList>
    </citation>
    <scope>NUCLEOTIDE SEQUENCE</scope>
    <source>
        <strain evidence="2">KEN1</strain>
    </source>
</reference>
<dbReference type="Pfam" id="PF00931">
    <property type="entry name" value="NB-ARC"/>
    <property type="match status" value="1"/>
</dbReference>
<dbReference type="EMBL" id="JACGWN010000004">
    <property type="protein sequence ID" value="KAL0451429.1"/>
    <property type="molecule type" value="Genomic_DNA"/>
</dbReference>
<dbReference type="PANTHER" id="PTHR19338">
    <property type="entry name" value="TRANSLOCASE OF INNER MITOCHONDRIAL MEMBRANE 13 HOMOLOG"/>
    <property type="match status" value="1"/>
</dbReference>
<proteinExistence type="predicted"/>
<protein>
    <submittedName>
        <fullName evidence="2">Disease resistance protein RPP13</fullName>
    </submittedName>
</protein>
<accession>A0AAW2XBG6</accession>
<dbReference type="SUPFAM" id="SSF52540">
    <property type="entry name" value="P-loop containing nucleoside triphosphate hydrolases"/>
    <property type="match status" value="1"/>
</dbReference>
<name>A0AAW2XBG6_9LAMI</name>
<evidence type="ECO:0000313" key="2">
    <source>
        <dbReference type="EMBL" id="KAL0451429.1"/>
    </source>
</evidence>
<reference evidence="2" key="1">
    <citation type="submission" date="2020-06" db="EMBL/GenBank/DDBJ databases">
        <authorList>
            <person name="Li T."/>
            <person name="Hu X."/>
            <person name="Zhang T."/>
            <person name="Song X."/>
            <person name="Zhang H."/>
            <person name="Dai N."/>
            <person name="Sheng W."/>
            <person name="Hou X."/>
            <person name="Wei L."/>
        </authorList>
    </citation>
    <scope>NUCLEOTIDE SEQUENCE</scope>
    <source>
        <strain evidence="2">KEN1</strain>
        <tissue evidence="2">Leaf</tissue>
    </source>
</reference>
<dbReference type="AlphaFoldDB" id="A0AAW2XBG6"/>